<evidence type="ECO:0000256" key="5">
    <source>
        <dbReference type="ARBA" id="ARBA00022679"/>
    </source>
</evidence>
<dbReference type="HAMAP" id="MF_00182">
    <property type="entry name" value="Formyl_trans"/>
    <property type="match status" value="1"/>
</dbReference>
<evidence type="ECO:0000256" key="1">
    <source>
        <dbReference type="ARBA" id="ARBA00002606"/>
    </source>
</evidence>
<accession>A0A9W6D2A0</accession>
<dbReference type="PANTHER" id="PTHR11138:SF5">
    <property type="entry name" value="METHIONYL-TRNA FORMYLTRANSFERASE, MITOCHONDRIAL"/>
    <property type="match status" value="1"/>
</dbReference>
<proteinExistence type="inferred from homology"/>
<dbReference type="PANTHER" id="PTHR11138">
    <property type="entry name" value="METHIONYL-TRNA FORMYLTRANSFERASE"/>
    <property type="match status" value="1"/>
</dbReference>
<dbReference type="EMBL" id="BSDR01000001">
    <property type="protein sequence ID" value="GLI34545.1"/>
    <property type="molecule type" value="Genomic_DNA"/>
</dbReference>
<keyword evidence="12" id="KW-1185">Reference proteome</keyword>
<feature type="binding site" evidence="8">
    <location>
        <begin position="121"/>
        <end position="124"/>
    </location>
    <ligand>
        <name>(6S)-5,6,7,8-tetrahydrofolate</name>
        <dbReference type="ChEBI" id="CHEBI:57453"/>
    </ligand>
</feature>
<dbReference type="SUPFAM" id="SSF50486">
    <property type="entry name" value="FMT C-terminal domain-like"/>
    <property type="match status" value="1"/>
</dbReference>
<dbReference type="SUPFAM" id="SSF53328">
    <property type="entry name" value="Formyltransferase"/>
    <property type="match status" value="1"/>
</dbReference>
<dbReference type="GO" id="GO:0004479">
    <property type="term" value="F:methionyl-tRNA formyltransferase activity"/>
    <property type="evidence" value="ECO:0007669"/>
    <property type="project" value="UniProtKB-UniRule"/>
</dbReference>
<dbReference type="CDD" id="cd08704">
    <property type="entry name" value="Met_tRNA_FMT_C"/>
    <property type="match status" value="1"/>
</dbReference>
<dbReference type="CDD" id="cd08646">
    <property type="entry name" value="FMT_core_Met-tRNA-FMT_N"/>
    <property type="match status" value="1"/>
</dbReference>
<organism evidence="11 12">
    <name type="scientific">Desulforhabdus amnigena</name>
    <dbReference type="NCBI Taxonomy" id="40218"/>
    <lineage>
        <taxon>Bacteria</taxon>
        <taxon>Pseudomonadati</taxon>
        <taxon>Thermodesulfobacteriota</taxon>
        <taxon>Syntrophobacteria</taxon>
        <taxon>Syntrophobacterales</taxon>
        <taxon>Syntrophobacteraceae</taxon>
        <taxon>Desulforhabdus</taxon>
    </lineage>
</organism>
<comment type="similarity">
    <text evidence="2 8">Belongs to the Fmt family.</text>
</comment>
<comment type="caution">
    <text evidence="11">The sequence shown here is derived from an EMBL/GenBank/DDBJ whole genome shotgun (WGS) entry which is preliminary data.</text>
</comment>
<dbReference type="InterPro" id="IPR005793">
    <property type="entry name" value="Formyl_trans_C"/>
</dbReference>
<gene>
    <name evidence="8 11" type="primary">fmt</name>
    <name evidence="11" type="ORF">DAMNIGENAA_19780</name>
</gene>
<dbReference type="Gene3D" id="3.40.50.170">
    <property type="entry name" value="Formyl transferase, N-terminal domain"/>
    <property type="match status" value="1"/>
</dbReference>
<protein>
    <recommendedName>
        <fullName evidence="4 8">Methionyl-tRNA formyltransferase</fullName>
        <ecNumber evidence="3 8">2.1.2.9</ecNumber>
    </recommendedName>
</protein>
<evidence type="ECO:0000256" key="3">
    <source>
        <dbReference type="ARBA" id="ARBA00012261"/>
    </source>
</evidence>
<dbReference type="Pfam" id="PF00551">
    <property type="entry name" value="Formyl_trans_N"/>
    <property type="match status" value="1"/>
</dbReference>
<evidence type="ECO:0000259" key="10">
    <source>
        <dbReference type="Pfam" id="PF02911"/>
    </source>
</evidence>
<keyword evidence="5 8" id="KW-0808">Transferase</keyword>
<evidence type="ECO:0000256" key="6">
    <source>
        <dbReference type="ARBA" id="ARBA00022917"/>
    </source>
</evidence>
<evidence type="ECO:0000259" key="9">
    <source>
        <dbReference type="Pfam" id="PF00551"/>
    </source>
</evidence>
<reference evidence="11" key="1">
    <citation type="submission" date="2022-12" db="EMBL/GenBank/DDBJ databases">
        <title>Reference genome sequencing for broad-spectrum identification of bacterial and archaeal isolates by mass spectrometry.</title>
        <authorList>
            <person name="Sekiguchi Y."/>
            <person name="Tourlousse D.M."/>
        </authorList>
    </citation>
    <scope>NUCLEOTIDE SEQUENCE</scope>
    <source>
        <strain evidence="11">ASRB1</strain>
    </source>
</reference>
<evidence type="ECO:0000256" key="2">
    <source>
        <dbReference type="ARBA" id="ARBA00010699"/>
    </source>
</evidence>
<keyword evidence="6 8" id="KW-0648">Protein biosynthesis</keyword>
<evidence type="ECO:0000256" key="4">
    <source>
        <dbReference type="ARBA" id="ARBA00016014"/>
    </source>
</evidence>
<dbReference type="EC" id="2.1.2.9" evidence="3 8"/>
<dbReference type="Pfam" id="PF02911">
    <property type="entry name" value="Formyl_trans_C"/>
    <property type="match status" value="1"/>
</dbReference>
<dbReference type="Proteomes" id="UP001144372">
    <property type="component" value="Unassembled WGS sequence"/>
</dbReference>
<dbReference type="GO" id="GO:0005829">
    <property type="term" value="C:cytosol"/>
    <property type="evidence" value="ECO:0007669"/>
    <property type="project" value="TreeGrafter"/>
</dbReference>
<dbReference type="InterPro" id="IPR036477">
    <property type="entry name" value="Formyl_transf_N_sf"/>
</dbReference>
<evidence type="ECO:0000256" key="8">
    <source>
        <dbReference type="HAMAP-Rule" id="MF_00182"/>
    </source>
</evidence>
<evidence type="ECO:0000313" key="12">
    <source>
        <dbReference type="Proteomes" id="UP001144372"/>
    </source>
</evidence>
<dbReference type="NCBIfam" id="TIGR00460">
    <property type="entry name" value="fmt"/>
    <property type="match status" value="1"/>
</dbReference>
<feature type="domain" description="Formyl transferase N-terminal" evidence="9">
    <location>
        <begin position="18"/>
        <end position="191"/>
    </location>
</feature>
<dbReference type="AlphaFoldDB" id="A0A9W6D2A0"/>
<evidence type="ECO:0000256" key="7">
    <source>
        <dbReference type="ARBA" id="ARBA00048558"/>
    </source>
</evidence>
<dbReference type="InterPro" id="IPR011034">
    <property type="entry name" value="Formyl_transferase-like_C_sf"/>
</dbReference>
<dbReference type="InterPro" id="IPR002376">
    <property type="entry name" value="Formyl_transf_N"/>
</dbReference>
<dbReference type="InterPro" id="IPR037022">
    <property type="entry name" value="Formyl_trans_C_sf"/>
</dbReference>
<dbReference type="InterPro" id="IPR005794">
    <property type="entry name" value="Fmt"/>
</dbReference>
<name>A0A9W6D2A0_9BACT</name>
<dbReference type="InterPro" id="IPR044135">
    <property type="entry name" value="Met-tRNA-FMT_C"/>
</dbReference>
<comment type="function">
    <text evidence="1 8">Attaches a formyl group to the free amino group of methionyl-tRNA(fMet). The formyl group appears to play a dual role in the initiator identity of N-formylmethionyl-tRNA by promoting its recognition by IF2 and preventing the misappropriation of this tRNA by the elongation apparatus.</text>
</comment>
<dbReference type="Gene3D" id="3.10.25.10">
    <property type="entry name" value="Formyl transferase, C-terminal domain"/>
    <property type="match status" value="1"/>
</dbReference>
<sequence>MEKAKKMTNPELPTLIFMGTPDFAVPSLKQLHDAGADVRLVVTQPDRPSGRGKKLTPPPVKLLAEKLEIPVYQPAKIRAEGVLEHILSFEAECAAVVAYGQILPQPFLDGHPLGALNVHASLLPRYRGAAPIQRSILAGDTVTGVSIMLLDAGMDTGPVLAQKEIPILPEDTLGVLHDKLALLGAELLCETLRKWKAGELRPQPQDDRLATNAPPLAKGEWRISWNAPAHRIVNTIRAFDPWPGAYGFYGGKRVKCFHASLLNWKGEGEAGEVVGFMENGLVVLGGDRKAVSIGELQWEGQRRMAAEEFLRGRPMPPGSRFD</sequence>
<evidence type="ECO:0000313" key="11">
    <source>
        <dbReference type="EMBL" id="GLI34545.1"/>
    </source>
</evidence>
<dbReference type="InterPro" id="IPR041711">
    <property type="entry name" value="Met-tRNA-FMT_N"/>
</dbReference>
<feature type="domain" description="Formyl transferase C-terminal" evidence="10">
    <location>
        <begin position="217"/>
        <end position="313"/>
    </location>
</feature>
<comment type="catalytic activity">
    <reaction evidence="7 8">
        <text>L-methionyl-tRNA(fMet) + (6R)-10-formyltetrahydrofolate = N-formyl-L-methionyl-tRNA(fMet) + (6S)-5,6,7,8-tetrahydrofolate + H(+)</text>
        <dbReference type="Rhea" id="RHEA:24380"/>
        <dbReference type="Rhea" id="RHEA-COMP:9952"/>
        <dbReference type="Rhea" id="RHEA-COMP:9953"/>
        <dbReference type="ChEBI" id="CHEBI:15378"/>
        <dbReference type="ChEBI" id="CHEBI:57453"/>
        <dbReference type="ChEBI" id="CHEBI:78530"/>
        <dbReference type="ChEBI" id="CHEBI:78844"/>
        <dbReference type="ChEBI" id="CHEBI:195366"/>
        <dbReference type="EC" id="2.1.2.9"/>
    </reaction>
</comment>